<dbReference type="Proteomes" id="UP000219111">
    <property type="component" value="Unassembled WGS sequence"/>
</dbReference>
<protein>
    <submittedName>
        <fullName evidence="1">Uncharacterized protein</fullName>
    </submittedName>
</protein>
<keyword evidence="2" id="KW-1185">Reference proteome</keyword>
<evidence type="ECO:0000313" key="1">
    <source>
        <dbReference type="EMBL" id="SOB99018.1"/>
    </source>
</evidence>
<dbReference type="RefSeq" id="WP_097068991.1">
    <property type="nucleotide sequence ID" value="NZ_OBMT01000002.1"/>
</dbReference>
<sequence>MIRAFRKAILALTLGAGLGALALFAFFPVLRGATCPGCYGLEPVSRALFVEAEMPPPARAALAAEIAAARGRIAQLFGPAQAHLRILACETEACDRQLGGRGAAAVTYSLGSLSVVRLAPRGRTPTILTHELTHTETHARLGLGGQLSHRIPTWMDEGIAVLVSDDPRYLGPGTGGARCLKKPRESLPATPRRWGRAAAQDRDIYAEAGCAVLLWMAENGGWAGLWARVAAGRPLP</sequence>
<dbReference type="EMBL" id="OBMT01000002">
    <property type="protein sequence ID" value="SOB99018.1"/>
    <property type="molecule type" value="Genomic_DNA"/>
</dbReference>
<accession>A0A285RXX2</accession>
<evidence type="ECO:0000313" key="2">
    <source>
        <dbReference type="Proteomes" id="UP000219111"/>
    </source>
</evidence>
<organism evidence="1 2">
    <name type="scientific">Rhodobacter maris</name>
    <dbReference type="NCBI Taxonomy" id="446682"/>
    <lineage>
        <taxon>Bacteria</taxon>
        <taxon>Pseudomonadati</taxon>
        <taxon>Pseudomonadota</taxon>
        <taxon>Alphaproteobacteria</taxon>
        <taxon>Rhodobacterales</taxon>
        <taxon>Rhodobacter group</taxon>
        <taxon>Rhodobacter</taxon>
    </lineage>
</organism>
<gene>
    <name evidence="1" type="ORF">SAMN05877831_102102</name>
</gene>
<dbReference type="OrthoDB" id="43895at2"/>
<name>A0A285RXX2_9RHOB</name>
<dbReference type="AlphaFoldDB" id="A0A285RXX2"/>
<proteinExistence type="predicted"/>
<reference evidence="2" key="1">
    <citation type="submission" date="2017-08" db="EMBL/GenBank/DDBJ databases">
        <authorList>
            <person name="Varghese N."/>
            <person name="Submissions S."/>
        </authorList>
    </citation>
    <scope>NUCLEOTIDE SEQUENCE [LARGE SCALE GENOMIC DNA]</scope>
    <source>
        <strain evidence="2">JA276</strain>
    </source>
</reference>